<protein>
    <submittedName>
        <fullName evidence="1">Uncharacterized protein</fullName>
    </submittedName>
</protein>
<dbReference type="RefSeq" id="XP_008088055.1">
    <property type="nucleotide sequence ID" value="XM_008089864.1"/>
</dbReference>
<organism evidence="1 2">
    <name type="scientific">Glarea lozoyensis (strain ATCC 20868 / MF5171)</name>
    <dbReference type="NCBI Taxonomy" id="1116229"/>
    <lineage>
        <taxon>Eukaryota</taxon>
        <taxon>Fungi</taxon>
        <taxon>Dikarya</taxon>
        <taxon>Ascomycota</taxon>
        <taxon>Pezizomycotina</taxon>
        <taxon>Leotiomycetes</taxon>
        <taxon>Helotiales</taxon>
        <taxon>Helotiaceae</taxon>
        <taxon>Glarea</taxon>
    </lineage>
</organism>
<keyword evidence="2" id="KW-1185">Reference proteome</keyword>
<evidence type="ECO:0000313" key="2">
    <source>
        <dbReference type="Proteomes" id="UP000016922"/>
    </source>
</evidence>
<dbReference type="EMBL" id="KE145372">
    <property type="protein sequence ID" value="EPE25140.1"/>
    <property type="molecule type" value="Genomic_DNA"/>
</dbReference>
<dbReference type="Proteomes" id="UP000016922">
    <property type="component" value="Unassembled WGS sequence"/>
</dbReference>
<name>S3CGY2_GLAL2</name>
<proteinExistence type="predicted"/>
<gene>
    <name evidence="1" type="ORF">GLAREA_11721</name>
</gene>
<evidence type="ECO:0000313" key="1">
    <source>
        <dbReference type="EMBL" id="EPE25140.1"/>
    </source>
</evidence>
<reference evidence="1 2" key="1">
    <citation type="journal article" date="2013" name="BMC Genomics">
        <title>Genomics-driven discovery of the pneumocandin biosynthetic gene cluster in the fungus Glarea lozoyensis.</title>
        <authorList>
            <person name="Chen L."/>
            <person name="Yue Q."/>
            <person name="Zhang X."/>
            <person name="Xiang M."/>
            <person name="Wang C."/>
            <person name="Li S."/>
            <person name="Che Y."/>
            <person name="Ortiz-Lopez F.J."/>
            <person name="Bills G.F."/>
            <person name="Liu X."/>
            <person name="An Z."/>
        </authorList>
    </citation>
    <scope>NUCLEOTIDE SEQUENCE [LARGE SCALE GENOMIC DNA]</scope>
    <source>
        <strain evidence="2">ATCC 20868 / MF5171</strain>
    </source>
</reference>
<sequence length="52" mass="6280">MHHANLAWITERDLKNYYVLRSTHRGACYELEYPLRGWPESFLSSNWFVACF</sequence>
<dbReference type="HOGENOM" id="CLU_3087405_0_0_1"/>
<accession>S3CGY2</accession>
<dbReference type="AlphaFoldDB" id="S3CGY2"/>
<dbReference type="GeneID" id="19470762"/>
<dbReference type="KEGG" id="glz:GLAREA_11721"/>